<dbReference type="Ensembl" id="ENSCSAVT00000001420.1">
    <property type="protein sequence ID" value="ENSCSAVP00000001403.1"/>
    <property type="gene ID" value="ENSCSAVG00000000789.1"/>
</dbReference>
<evidence type="ECO:0000256" key="1">
    <source>
        <dbReference type="ARBA" id="ARBA00004141"/>
    </source>
</evidence>
<keyword evidence="4 5" id="KW-0472">Membrane</keyword>
<sequence length="131" mass="15174">MVSMLSGMWALVIFRKASANFLSKFRTTAKFFNFQLVLLIANVQPFVIKMCYIPCVLPYTFYTRKLVINYQIMVVEFFILSLITRCLYRTPDDSFQLERKEPHVDLSSTKSLTHNDVIITNGEFPGDDSNV</sequence>
<evidence type="ECO:0000256" key="4">
    <source>
        <dbReference type="ARBA" id="ARBA00023136"/>
    </source>
</evidence>
<feature type="transmembrane region" description="Helical" evidence="5">
    <location>
        <begin position="68"/>
        <end position="88"/>
    </location>
</feature>
<dbReference type="Pfam" id="PF03619">
    <property type="entry name" value="Solute_trans_a"/>
    <property type="match status" value="1"/>
</dbReference>
<evidence type="ECO:0000256" key="5">
    <source>
        <dbReference type="SAM" id="Phobius"/>
    </source>
</evidence>
<dbReference type="GeneTree" id="ENSGT00730000113390"/>
<name>H2Y7V5_CIOSA</name>
<reference evidence="8" key="1">
    <citation type="submission" date="2003-08" db="EMBL/GenBank/DDBJ databases">
        <authorList>
            <person name="Birren B."/>
            <person name="Nusbaum C."/>
            <person name="Abebe A."/>
            <person name="Abouelleil A."/>
            <person name="Adekoya E."/>
            <person name="Ait-zahra M."/>
            <person name="Allen N."/>
            <person name="Allen T."/>
            <person name="An P."/>
            <person name="Anderson M."/>
            <person name="Anderson S."/>
            <person name="Arachchi H."/>
            <person name="Armbruster J."/>
            <person name="Bachantsang P."/>
            <person name="Baldwin J."/>
            <person name="Barry A."/>
            <person name="Bayul T."/>
            <person name="Blitshsteyn B."/>
            <person name="Bloom T."/>
            <person name="Blye J."/>
            <person name="Boguslavskiy L."/>
            <person name="Borowsky M."/>
            <person name="Boukhgalter B."/>
            <person name="Brunache A."/>
            <person name="Butler J."/>
            <person name="Calixte N."/>
            <person name="Calvo S."/>
            <person name="Camarata J."/>
            <person name="Campo K."/>
            <person name="Chang J."/>
            <person name="Cheshatsang Y."/>
            <person name="Citroen M."/>
            <person name="Collymore A."/>
            <person name="Considine T."/>
            <person name="Cook A."/>
            <person name="Cooke P."/>
            <person name="Corum B."/>
            <person name="Cuomo C."/>
            <person name="David R."/>
            <person name="Dawoe T."/>
            <person name="Degray S."/>
            <person name="Dodge S."/>
            <person name="Dooley K."/>
            <person name="Dorje P."/>
            <person name="Dorjee K."/>
            <person name="Dorris L."/>
            <person name="Duffey N."/>
            <person name="Dupes A."/>
            <person name="Elkins T."/>
            <person name="Engels R."/>
            <person name="Erickson J."/>
            <person name="Farina A."/>
            <person name="Faro S."/>
            <person name="Ferreira P."/>
            <person name="Fischer H."/>
            <person name="Fitzgerald M."/>
            <person name="Foley K."/>
            <person name="Gage D."/>
            <person name="Galagan J."/>
            <person name="Gearin G."/>
            <person name="Gnerre S."/>
            <person name="Gnirke A."/>
            <person name="Goyette A."/>
            <person name="Graham J."/>
            <person name="Grandbois E."/>
            <person name="Gyaltsen K."/>
            <person name="Hafez N."/>
            <person name="Hagopian D."/>
            <person name="Hagos B."/>
            <person name="Hall J."/>
            <person name="Hatcher B."/>
            <person name="Heller A."/>
            <person name="Higgins H."/>
            <person name="Honan T."/>
            <person name="Horn A."/>
            <person name="Houde N."/>
            <person name="Hughes L."/>
            <person name="Hulme W."/>
            <person name="Husby E."/>
            <person name="Iliev I."/>
            <person name="Jaffe D."/>
            <person name="Jones C."/>
            <person name="Kamal M."/>
            <person name="Kamat A."/>
            <person name="Kamvysselis M."/>
            <person name="Karlsson E."/>
            <person name="Kells C."/>
            <person name="Kieu A."/>
            <person name="Kisner P."/>
            <person name="Kodira C."/>
            <person name="Kulbokas E."/>
            <person name="Labutti K."/>
            <person name="Lama D."/>
            <person name="Landers T."/>
            <person name="Leger J."/>
            <person name="Levine S."/>
            <person name="Lewis D."/>
            <person name="Lewis T."/>
            <person name="Lindblad-toh K."/>
            <person name="Liu X."/>
            <person name="Lokyitsang T."/>
            <person name="Lokyitsang Y."/>
            <person name="Lucien O."/>
            <person name="Lui A."/>
            <person name="Ma L.J."/>
            <person name="Mabbitt R."/>
            <person name="Macdonald J."/>
            <person name="Maclean C."/>
            <person name="Major J."/>
            <person name="Manning J."/>
            <person name="Marabella R."/>
            <person name="Maru K."/>
            <person name="Matthews C."/>
            <person name="Mauceli E."/>
            <person name="Mccarthy M."/>
            <person name="Mcdonough S."/>
            <person name="Mcghee T."/>
            <person name="Meldrim J."/>
            <person name="Meneus L."/>
            <person name="Mesirov J."/>
            <person name="Mihalev A."/>
            <person name="Mihova T."/>
            <person name="Mikkelsen T."/>
            <person name="Mlenga V."/>
            <person name="Moru K."/>
            <person name="Mozes J."/>
            <person name="Mulrain L."/>
            <person name="Munson G."/>
            <person name="Naylor J."/>
            <person name="Newes C."/>
            <person name="Nguyen C."/>
            <person name="Nguyen N."/>
            <person name="Nguyen T."/>
            <person name="Nicol R."/>
            <person name="Nielsen C."/>
            <person name="Nizzari M."/>
            <person name="Norbu C."/>
            <person name="Norbu N."/>
            <person name="O'donnell P."/>
            <person name="Okoawo O."/>
            <person name="O'leary S."/>
            <person name="Omotosho B."/>
            <person name="O'neill K."/>
            <person name="Osman S."/>
            <person name="Parker S."/>
            <person name="Perrin D."/>
            <person name="Phunkhang P."/>
            <person name="Piqani B."/>
            <person name="Purcell S."/>
            <person name="Rachupka T."/>
            <person name="Ramasamy U."/>
            <person name="Rameau R."/>
            <person name="Ray V."/>
            <person name="Raymond C."/>
            <person name="Retta R."/>
            <person name="Richardson S."/>
            <person name="Rise C."/>
            <person name="Rodriguez J."/>
            <person name="Rogers J."/>
            <person name="Rogov P."/>
            <person name="Rutman M."/>
            <person name="Schupbach R."/>
            <person name="Seaman C."/>
            <person name="Settipalli S."/>
            <person name="Sharpe T."/>
            <person name="Sheridan J."/>
            <person name="Sherpa N."/>
            <person name="Shi J."/>
            <person name="Smirnov S."/>
            <person name="Smith C."/>
            <person name="Sougnez C."/>
            <person name="Spencer B."/>
            <person name="Stalker J."/>
            <person name="Stange-thomann N."/>
            <person name="Stavropoulos S."/>
            <person name="Stetson K."/>
            <person name="Stone C."/>
            <person name="Stone S."/>
            <person name="Stubbs M."/>
            <person name="Talamas J."/>
            <person name="Tchuinga P."/>
            <person name="Tenzing P."/>
            <person name="Tesfaye S."/>
            <person name="Theodore J."/>
            <person name="Thoulutsang Y."/>
            <person name="Topham K."/>
            <person name="Towey S."/>
            <person name="Tsamla T."/>
            <person name="Tsomo N."/>
            <person name="Vallee D."/>
            <person name="Vassiliev H."/>
            <person name="Venkataraman V."/>
            <person name="Vinson J."/>
            <person name="Vo A."/>
            <person name="Wade C."/>
            <person name="Wang S."/>
            <person name="Wangchuk T."/>
            <person name="Wangdi T."/>
            <person name="Whittaker C."/>
            <person name="Wilkinson J."/>
            <person name="Wu Y."/>
            <person name="Wyman D."/>
            <person name="Yadav S."/>
            <person name="Yang S."/>
            <person name="Yang X."/>
            <person name="Yeager S."/>
            <person name="Yee E."/>
            <person name="Young G."/>
            <person name="Zainoun J."/>
            <person name="Zembeck L."/>
            <person name="Zimmer A."/>
            <person name="Zody M."/>
            <person name="Lander E."/>
        </authorList>
    </citation>
    <scope>NUCLEOTIDE SEQUENCE [LARGE SCALE GENOMIC DNA]</scope>
</reference>
<protein>
    <recommendedName>
        <fullName evidence="9">G-protein coupled receptors family 1 profile domain-containing protein</fullName>
    </recommendedName>
</protein>
<evidence type="ECO:0000313" key="8">
    <source>
        <dbReference type="Proteomes" id="UP000007875"/>
    </source>
</evidence>
<evidence type="ECO:0000256" key="2">
    <source>
        <dbReference type="ARBA" id="ARBA00022692"/>
    </source>
</evidence>
<keyword evidence="3 5" id="KW-1133">Transmembrane helix</keyword>
<evidence type="ECO:0000256" key="6">
    <source>
        <dbReference type="SAM" id="SignalP"/>
    </source>
</evidence>
<keyword evidence="8" id="KW-1185">Reference proteome</keyword>
<proteinExistence type="predicted"/>
<reference evidence="7" key="3">
    <citation type="submission" date="2025-09" db="UniProtKB">
        <authorList>
            <consortium name="Ensembl"/>
        </authorList>
    </citation>
    <scope>IDENTIFICATION</scope>
</reference>
<dbReference type="GO" id="GO:0016020">
    <property type="term" value="C:membrane"/>
    <property type="evidence" value="ECO:0007669"/>
    <property type="project" value="UniProtKB-SubCell"/>
</dbReference>
<reference evidence="7" key="2">
    <citation type="submission" date="2025-08" db="UniProtKB">
        <authorList>
            <consortium name="Ensembl"/>
        </authorList>
    </citation>
    <scope>IDENTIFICATION</scope>
</reference>
<feature type="signal peptide" evidence="6">
    <location>
        <begin position="1"/>
        <end position="19"/>
    </location>
</feature>
<evidence type="ECO:0000256" key="3">
    <source>
        <dbReference type="ARBA" id="ARBA00022989"/>
    </source>
</evidence>
<comment type="subcellular location">
    <subcellularLocation>
        <location evidence="1">Membrane</location>
        <topology evidence="1">Multi-pass membrane protein</topology>
    </subcellularLocation>
</comment>
<dbReference type="AlphaFoldDB" id="H2Y7V5"/>
<keyword evidence="2 5" id="KW-0812">Transmembrane</keyword>
<dbReference type="HOGENOM" id="CLU_1926851_0_0_1"/>
<evidence type="ECO:0008006" key="9">
    <source>
        <dbReference type="Google" id="ProtNLM"/>
    </source>
</evidence>
<dbReference type="InterPro" id="IPR005178">
    <property type="entry name" value="Ostalpha/TMEM184C"/>
</dbReference>
<feature type="chain" id="PRO_5003578423" description="G-protein coupled receptors family 1 profile domain-containing protein" evidence="6">
    <location>
        <begin position="20"/>
        <end position="131"/>
    </location>
</feature>
<accession>H2Y7V5</accession>
<dbReference type="Proteomes" id="UP000007875">
    <property type="component" value="Unassembled WGS sequence"/>
</dbReference>
<organism evidence="7 8">
    <name type="scientific">Ciona savignyi</name>
    <name type="common">Pacific transparent sea squirt</name>
    <dbReference type="NCBI Taxonomy" id="51511"/>
    <lineage>
        <taxon>Eukaryota</taxon>
        <taxon>Metazoa</taxon>
        <taxon>Chordata</taxon>
        <taxon>Tunicata</taxon>
        <taxon>Ascidiacea</taxon>
        <taxon>Phlebobranchia</taxon>
        <taxon>Cionidae</taxon>
        <taxon>Ciona</taxon>
    </lineage>
</organism>
<evidence type="ECO:0000313" key="7">
    <source>
        <dbReference type="Ensembl" id="ENSCSAVP00000001403.1"/>
    </source>
</evidence>
<keyword evidence="6" id="KW-0732">Signal</keyword>